<evidence type="ECO:0000313" key="5">
    <source>
        <dbReference type="Proteomes" id="UP000502611"/>
    </source>
</evidence>
<dbReference type="NCBIfam" id="TIGR02675">
    <property type="entry name" value="tape_meas_nterm"/>
    <property type="match status" value="1"/>
</dbReference>
<name>A0A6M4G482_SPHYA</name>
<feature type="coiled-coil region" evidence="1">
    <location>
        <begin position="601"/>
        <end position="628"/>
    </location>
</feature>
<dbReference type="Pfam" id="PF20155">
    <property type="entry name" value="TMP_3"/>
    <property type="match status" value="1"/>
</dbReference>
<gene>
    <name evidence="4" type="ORF">HH800_05615</name>
</gene>
<feature type="compositionally biased region" description="Basic and acidic residues" evidence="2">
    <location>
        <begin position="581"/>
        <end position="595"/>
    </location>
</feature>
<evidence type="ECO:0000313" key="4">
    <source>
        <dbReference type="EMBL" id="QJR01716.1"/>
    </source>
</evidence>
<reference evidence="4 5" key="1">
    <citation type="submission" date="2020-04" db="EMBL/GenBank/DDBJ databases">
        <title>The Whole Genome Analysis of High salt-tolerant Sphingobium yanoikuyae YC-XJ2 with Aryl organophosphorus flame retardants (aryl-OPFRs)-degrading capacity and characteristics of Related phosphotriesterase.</title>
        <authorList>
            <person name="Li X."/>
        </authorList>
    </citation>
    <scope>NUCLEOTIDE SEQUENCE [LARGE SCALE GENOMIC DNA]</scope>
    <source>
        <strain evidence="4 5">YC-XJ2</strain>
    </source>
</reference>
<evidence type="ECO:0000259" key="3">
    <source>
        <dbReference type="Pfam" id="PF20155"/>
    </source>
</evidence>
<feature type="region of interest" description="Disordered" evidence="2">
    <location>
        <begin position="490"/>
        <end position="513"/>
    </location>
</feature>
<dbReference type="EMBL" id="CP053021">
    <property type="protein sequence ID" value="QJR01716.1"/>
    <property type="molecule type" value="Genomic_DNA"/>
</dbReference>
<organism evidence="4 5">
    <name type="scientific">Sphingobium yanoikuyae</name>
    <name type="common">Sphingomonas yanoikuyae</name>
    <dbReference type="NCBI Taxonomy" id="13690"/>
    <lineage>
        <taxon>Bacteria</taxon>
        <taxon>Pseudomonadati</taxon>
        <taxon>Pseudomonadota</taxon>
        <taxon>Alphaproteobacteria</taxon>
        <taxon>Sphingomonadales</taxon>
        <taxon>Sphingomonadaceae</taxon>
        <taxon>Sphingobium</taxon>
    </lineage>
</organism>
<evidence type="ECO:0000256" key="1">
    <source>
        <dbReference type="SAM" id="Coils"/>
    </source>
</evidence>
<keyword evidence="1" id="KW-0175">Coiled coil</keyword>
<evidence type="ECO:0000256" key="2">
    <source>
        <dbReference type="SAM" id="MobiDB-lite"/>
    </source>
</evidence>
<accession>A0A6M4G482</accession>
<dbReference type="AlphaFoldDB" id="A0A6M4G482"/>
<feature type="compositionally biased region" description="Low complexity" evidence="2">
    <location>
        <begin position="490"/>
        <end position="512"/>
    </location>
</feature>
<dbReference type="Proteomes" id="UP000502611">
    <property type="component" value="Chromosome"/>
</dbReference>
<protein>
    <submittedName>
        <fullName evidence="4">Tape measure protein</fullName>
    </submittedName>
</protein>
<sequence>MAMPTADEVIVEFEARVGKYEADLRRSAATFERVTQAQQRQMVALERQISVSSGRIGSAFKALAGLFGAQQVIGLSDSYTRLQNSLKVAGLEGEALAETQAKLLDLGGKYGVSVNTLADLYGNLSQVSGELGASQAQVMKINEAVAQSLIVTGKSSQEASGAVLGLVQAFGNGKLQAEEWAQINEGGLRPLLEAAAASEKYGGSVQKLRKAVYDGKVSSQEFFQAILSGANVIEGKAANATLTLEGAFTSLNNRLIEFVGSAASTSGAAGAIASGLQGLSDNLSTVSMALAVIATAMGVRYVSAAVGAKAATLALTIEQVRKEQSDVALASSTFQANRALLGEAAAARLAAREVTALSVAQGVVARSGQALLAAVGGPVGAATLALGAAVTVLSTRQAEAKAAADELNASIASQSAQFDVARQKKAQAAAETNNLTKKERDALTATANLTGEANLLAQAWGRVAAQAKQAAIEQAKAALSAARVNRNQAQAAIDRRAQQAASNPANQSAGSPVGIIGRGTRLIRDTLFPGSQAAAVAEEKKERDSLNAALKNEAAARDAYTDVVNSSLKEFKQDAPAVTTDDPKKTPKSKADKPDALAADRELAQLRIEELQARLDLATTAEARAQLQRKILAEERAQRVAEIAANKDLSTKQRQDALDAIDRLYGSGGNGDDIVVAPGRYDQRISRDLEREQAQQAQDIADERFRAEQEILRNQYDLADSSTERKRLALASIDLEERYQRAQLQAIIDLEGKNSAEGQRAQAGLDGLGEISDGRRRIAERSNQSPLEAYRDRLDRDGGETSDMVEGYVVDELQHVRDSIRGGIEKQLGIKDPLISGLLNMLIEDVLIKPITDALSEASTNGGGTGGLLKSIGAAASKLFGGGRAIGGPVRAGTPYMVGESGREMFVPQQSGVIVPNHRLNGRSAGQQTVINYIGPGADEFWGSVDARSARVAAPIARTESSRSGAASYAQGQKSAPGTMYKYSQLKG</sequence>
<feature type="region of interest" description="Disordered" evidence="2">
    <location>
        <begin position="574"/>
        <end position="595"/>
    </location>
</feature>
<dbReference type="InterPro" id="IPR013491">
    <property type="entry name" value="Tape_meas_N"/>
</dbReference>
<dbReference type="RefSeq" id="WP_169860437.1">
    <property type="nucleotide sequence ID" value="NZ_CP053021.1"/>
</dbReference>
<feature type="domain" description="Tape measure protein N-terminal" evidence="3">
    <location>
        <begin position="70"/>
        <end position="262"/>
    </location>
</feature>
<proteinExistence type="predicted"/>